<dbReference type="GO" id="GO:0019838">
    <property type="term" value="F:growth factor binding"/>
    <property type="evidence" value="ECO:0007669"/>
    <property type="project" value="UniProtKB-KW"/>
</dbReference>
<feature type="signal peptide" evidence="8">
    <location>
        <begin position="1"/>
        <end position="22"/>
    </location>
</feature>
<evidence type="ECO:0000313" key="9">
    <source>
        <dbReference type="Proteomes" id="UP000515152"/>
    </source>
</evidence>
<dbReference type="KEGG" id="char:105903106"/>
<name>A0A6P3W0L2_CLUHA</name>
<dbReference type="GO" id="GO:0007267">
    <property type="term" value="P:cell-cell signaling"/>
    <property type="evidence" value="ECO:0007669"/>
    <property type="project" value="TreeGrafter"/>
</dbReference>
<evidence type="ECO:0000256" key="7">
    <source>
        <dbReference type="SAM" id="MobiDB-lite"/>
    </source>
</evidence>
<dbReference type="PANTHER" id="PTHR15258:SF1">
    <property type="entry name" value="FIBROBLAST GROWTH FACTOR-BINDING PROTEIN 2"/>
    <property type="match status" value="1"/>
</dbReference>
<evidence type="ECO:0000256" key="5">
    <source>
        <dbReference type="ARBA" id="ARBA00023157"/>
    </source>
</evidence>
<keyword evidence="5" id="KW-1015">Disulfide bond</keyword>
<evidence type="ECO:0000256" key="4">
    <source>
        <dbReference type="ARBA" id="ARBA00022729"/>
    </source>
</evidence>
<keyword evidence="6" id="KW-0340">Growth factor binding</keyword>
<gene>
    <name evidence="10" type="primary">fgfbp2a</name>
</gene>
<dbReference type="InterPro" id="IPR010510">
    <property type="entry name" value="FGF1-bd"/>
</dbReference>
<dbReference type="CTD" id="793049"/>
<dbReference type="AlphaFoldDB" id="A0A6P3W0L2"/>
<evidence type="ECO:0000313" key="10">
    <source>
        <dbReference type="RefSeq" id="XP_012686263.1"/>
    </source>
</evidence>
<feature type="compositionally biased region" description="Basic and acidic residues" evidence="7">
    <location>
        <begin position="177"/>
        <end position="186"/>
    </location>
</feature>
<feature type="region of interest" description="Disordered" evidence="7">
    <location>
        <begin position="134"/>
        <end position="224"/>
    </location>
</feature>
<keyword evidence="3" id="KW-0964">Secreted</keyword>
<evidence type="ECO:0000256" key="2">
    <source>
        <dbReference type="ARBA" id="ARBA00008326"/>
    </source>
</evidence>
<evidence type="ECO:0000256" key="1">
    <source>
        <dbReference type="ARBA" id="ARBA00004613"/>
    </source>
</evidence>
<dbReference type="OrthoDB" id="8941648at2759"/>
<sequence length="250" mass="28470">MRTRTAALLLFLVACCLWAVEGQDGAPRRSVWDDPVTFVTKDKDRCAMHVTGQGDMTNLRVSCQGRDRSYWCDYRGKPQICRSYNNNPRHYFTQIMWDLRKLQHACQGPVTYKPQMCKKASDEARMVFVGASPDADAATTSSQPQRPYRPTQTRPEATRPYRPQQYRPTRPQSAKPTKPDQAKSDQGRPSPPRTESRNNNNNQRKPSTSKPSTPSPTQSASKMEAKKIAKDHCWRSLQGVCTYVIGLFRN</sequence>
<organism evidence="9 10">
    <name type="scientific">Clupea harengus</name>
    <name type="common">Atlantic herring</name>
    <dbReference type="NCBI Taxonomy" id="7950"/>
    <lineage>
        <taxon>Eukaryota</taxon>
        <taxon>Metazoa</taxon>
        <taxon>Chordata</taxon>
        <taxon>Craniata</taxon>
        <taxon>Vertebrata</taxon>
        <taxon>Euteleostomi</taxon>
        <taxon>Actinopterygii</taxon>
        <taxon>Neopterygii</taxon>
        <taxon>Teleostei</taxon>
        <taxon>Clupei</taxon>
        <taxon>Clupeiformes</taxon>
        <taxon>Clupeoidei</taxon>
        <taxon>Clupeidae</taxon>
        <taxon>Clupea</taxon>
    </lineage>
</organism>
<dbReference type="GO" id="GO:0005576">
    <property type="term" value="C:extracellular region"/>
    <property type="evidence" value="ECO:0007669"/>
    <property type="project" value="UniProtKB-SubCell"/>
</dbReference>
<feature type="chain" id="PRO_5028327271" evidence="8">
    <location>
        <begin position="23"/>
        <end position="250"/>
    </location>
</feature>
<feature type="compositionally biased region" description="Low complexity" evidence="7">
    <location>
        <begin position="205"/>
        <end position="222"/>
    </location>
</feature>
<keyword evidence="4 8" id="KW-0732">Signal</keyword>
<feature type="compositionally biased region" description="Low complexity" evidence="7">
    <location>
        <begin position="134"/>
        <end position="172"/>
    </location>
</feature>
<dbReference type="PROSITE" id="PS51257">
    <property type="entry name" value="PROKAR_LIPOPROTEIN"/>
    <property type="match status" value="1"/>
</dbReference>
<dbReference type="PANTHER" id="PTHR15258">
    <property type="entry name" value="FGF BINDING PROTEIN-RELATED"/>
    <property type="match status" value="1"/>
</dbReference>
<evidence type="ECO:0000256" key="8">
    <source>
        <dbReference type="SAM" id="SignalP"/>
    </source>
</evidence>
<accession>A0A6P3W0L2</accession>
<dbReference type="RefSeq" id="XP_012686263.1">
    <property type="nucleotide sequence ID" value="XM_012830809.2"/>
</dbReference>
<evidence type="ECO:0000256" key="6">
    <source>
        <dbReference type="ARBA" id="ARBA00023183"/>
    </source>
</evidence>
<dbReference type="Proteomes" id="UP000515152">
    <property type="component" value="Chromosome 20"/>
</dbReference>
<reference evidence="10" key="1">
    <citation type="submission" date="2025-08" db="UniProtKB">
        <authorList>
            <consortium name="RefSeq"/>
        </authorList>
    </citation>
    <scope>IDENTIFICATION</scope>
</reference>
<evidence type="ECO:0000256" key="3">
    <source>
        <dbReference type="ARBA" id="ARBA00022525"/>
    </source>
</evidence>
<protein>
    <submittedName>
        <fullName evidence="10">Fibroblast growth factor binding protein 2a</fullName>
    </submittedName>
</protein>
<proteinExistence type="inferred from homology"/>
<dbReference type="Pfam" id="PF06473">
    <property type="entry name" value="FGF-BP1"/>
    <property type="match status" value="1"/>
</dbReference>
<keyword evidence="9" id="KW-1185">Reference proteome</keyword>
<comment type="subcellular location">
    <subcellularLocation>
        <location evidence="1">Secreted</location>
    </subcellularLocation>
</comment>
<dbReference type="GeneID" id="105903106"/>
<comment type="similarity">
    <text evidence="2">Belongs to the fibroblast growth factor-binding protein family.</text>
</comment>